<dbReference type="PROSITE" id="PS50089">
    <property type="entry name" value="ZF_RING_2"/>
    <property type="match status" value="1"/>
</dbReference>
<dbReference type="Gene3D" id="3.30.40.10">
    <property type="entry name" value="Zinc/RING finger domain, C3HC4 (zinc finger)"/>
    <property type="match status" value="1"/>
</dbReference>
<keyword evidence="5" id="KW-0175">Coiled coil</keyword>
<evidence type="ECO:0000256" key="1">
    <source>
        <dbReference type="ARBA" id="ARBA00022723"/>
    </source>
</evidence>
<proteinExistence type="predicted"/>
<feature type="compositionally biased region" description="Polar residues" evidence="6">
    <location>
        <begin position="695"/>
        <end position="706"/>
    </location>
</feature>
<feature type="region of interest" description="Disordered" evidence="6">
    <location>
        <begin position="829"/>
        <end position="857"/>
    </location>
</feature>
<dbReference type="InterPro" id="IPR013083">
    <property type="entry name" value="Znf_RING/FYVE/PHD"/>
</dbReference>
<evidence type="ECO:0000256" key="5">
    <source>
        <dbReference type="SAM" id="Coils"/>
    </source>
</evidence>
<dbReference type="SUPFAM" id="SSF57850">
    <property type="entry name" value="RING/U-box"/>
    <property type="match status" value="1"/>
</dbReference>
<organism evidence="8 9">
    <name type="scientific">Tetrapyrgos nigripes</name>
    <dbReference type="NCBI Taxonomy" id="182062"/>
    <lineage>
        <taxon>Eukaryota</taxon>
        <taxon>Fungi</taxon>
        <taxon>Dikarya</taxon>
        <taxon>Basidiomycota</taxon>
        <taxon>Agaricomycotina</taxon>
        <taxon>Agaricomycetes</taxon>
        <taxon>Agaricomycetidae</taxon>
        <taxon>Agaricales</taxon>
        <taxon>Marasmiineae</taxon>
        <taxon>Marasmiaceae</taxon>
        <taxon>Tetrapyrgos</taxon>
    </lineage>
</organism>
<feature type="region of interest" description="Disordered" evidence="6">
    <location>
        <begin position="250"/>
        <end position="276"/>
    </location>
</feature>
<feature type="compositionally biased region" description="Basic and acidic residues" evidence="6">
    <location>
        <begin position="252"/>
        <end position="264"/>
    </location>
</feature>
<dbReference type="InterPro" id="IPR001841">
    <property type="entry name" value="Znf_RING"/>
</dbReference>
<gene>
    <name evidence="8" type="ORF">D9758_003913</name>
</gene>
<dbReference type="SMART" id="SM00184">
    <property type="entry name" value="RING"/>
    <property type="match status" value="1"/>
</dbReference>
<evidence type="ECO:0000256" key="2">
    <source>
        <dbReference type="ARBA" id="ARBA00022771"/>
    </source>
</evidence>
<feature type="compositionally biased region" description="Polar residues" evidence="6">
    <location>
        <begin position="381"/>
        <end position="395"/>
    </location>
</feature>
<protein>
    <recommendedName>
        <fullName evidence="7">RING-type domain-containing protein</fullName>
    </recommendedName>
</protein>
<feature type="compositionally biased region" description="Pro residues" evidence="6">
    <location>
        <begin position="209"/>
        <end position="225"/>
    </location>
</feature>
<feature type="region of interest" description="Disordered" evidence="6">
    <location>
        <begin position="198"/>
        <end position="235"/>
    </location>
</feature>
<feature type="region of interest" description="Disordered" evidence="6">
    <location>
        <begin position="463"/>
        <end position="504"/>
    </location>
</feature>
<keyword evidence="9" id="KW-1185">Reference proteome</keyword>
<evidence type="ECO:0000256" key="3">
    <source>
        <dbReference type="ARBA" id="ARBA00022833"/>
    </source>
</evidence>
<dbReference type="EMBL" id="JAACJM010000020">
    <property type="protein sequence ID" value="KAF5367078.1"/>
    <property type="molecule type" value="Genomic_DNA"/>
</dbReference>
<feature type="compositionally biased region" description="Polar residues" evidence="6">
    <location>
        <begin position="333"/>
        <end position="345"/>
    </location>
</feature>
<evidence type="ECO:0000256" key="6">
    <source>
        <dbReference type="SAM" id="MobiDB-lite"/>
    </source>
</evidence>
<keyword evidence="3" id="KW-0862">Zinc</keyword>
<feature type="compositionally biased region" description="Low complexity" evidence="6">
    <location>
        <begin position="351"/>
        <end position="365"/>
    </location>
</feature>
<sequence length="915" mass="100630">MLVVHAASCCDVCLEQYVWEETEDSGIRAPHAIACGHVFCKTCLESIEPAHCPLCRRGYRRDHIKKLHAEPPDVMDEDIENGFLQKVLMTWDDEVGIVDVIQQVDEWLANKRSDFGTSLRRMKMLQDQFAQMKKQCDDDSFKIHSLRAKLKHREDAMVHDNNLHMVHQENLNEHVEILKRRVQENEEEISTLRTQLQTIPRMPEYVPGSPQPPYPYPPPFQPPSQLPSQFPPRKESLPLEVDSVSEDYDTALPRRDKGKGREIIPDVPDSGVLPNTLLSNPLPAPPVDYLSTVETGSSLELQEIQAAIEASRNDQYFWNGYISSAGGPSGTHAYSNGTSASSVTPVANDRPSSVQHPQSSVQYPPNISAQSAIPSTAQYPSSVQYPQTYNPQPLQANGIDNYANSSSKQPSQSLSVAMQEARQQQRHSPPRRVRVVSGAPESQRVVPDVPYVRQADIYRDPLAPIVEETSTSDNGTSSRTKTSGERRRRKKKRESEPIISDQEARAQWARTASEREHIKGVVGLGLIDEDNTPVDPKAYKDEYEKGYKEGFGYAASTRIQQPPSAPVGSTNGAINAISGTGKIQLMNPRRQVPSAAMNPHMIQARQKVQPLPPTFNPQRRRHDDTASMLSGLSTQTWGSYFSNRSTGSELFGQLQMFSRATNDQDNPGSWEVSTNDPHAFLPPMVGYTPGAYGNGPSTMNTTQTAFSGAPSLRRSSTATGNTHSISESRNRPNTSSFSARPSTLSHSTTMPDISTLQLSLSHSGSEDRRRERDPTSAREETREERRARRRASASAAAAAATPTQNLGFGPGAVSQAQPQLQIPHTITTNSYIPSIPSRQYVGSHPDPDTLAPSSSTPSILPSGNALGLNLHSEPETIPSSASFPNIVAPTPIASHEMFLRSFSNDSANSGGGARY</sequence>
<dbReference type="PROSITE" id="PS00518">
    <property type="entry name" value="ZF_RING_1"/>
    <property type="match status" value="1"/>
</dbReference>
<feature type="domain" description="RING-type" evidence="7">
    <location>
        <begin position="10"/>
        <end position="56"/>
    </location>
</feature>
<dbReference type="GO" id="GO:0008270">
    <property type="term" value="F:zinc ion binding"/>
    <property type="evidence" value="ECO:0007669"/>
    <property type="project" value="UniProtKB-KW"/>
</dbReference>
<evidence type="ECO:0000256" key="4">
    <source>
        <dbReference type="PROSITE-ProRule" id="PRU00175"/>
    </source>
</evidence>
<name>A0A8H5GL92_9AGAR</name>
<evidence type="ECO:0000313" key="8">
    <source>
        <dbReference type="EMBL" id="KAF5367078.1"/>
    </source>
</evidence>
<feature type="region of interest" description="Disordered" evidence="6">
    <location>
        <begin position="381"/>
        <end position="443"/>
    </location>
</feature>
<dbReference type="OrthoDB" id="6105938at2759"/>
<feature type="compositionally biased region" description="Basic and acidic residues" evidence="6">
    <location>
        <begin position="764"/>
        <end position="786"/>
    </location>
</feature>
<feature type="coiled-coil region" evidence="5">
    <location>
        <begin position="168"/>
        <end position="195"/>
    </location>
</feature>
<dbReference type="Proteomes" id="UP000559256">
    <property type="component" value="Unassembled WGS sequence"/>
</dbReference>
<feature type="region of interest" description="Disordered" evidence="6">
    <location>
        <begin position="333"/>
        <end position="367"/>
    </location>
</feature>
<feature type="compositionally biased region" description="Basic residues" evidence="6">
    <location>
        <begin position="424"/>
        <end position="434"/>
    </location>
</feature>
<accession>A0A8H5GL92</accession>
<feature type="compositionally biased region" description="Polar residues" evidence="6">
    <location>
        <begin position="713"/>
        <end position="763"/>
    </location>
</feature>
<dbReference type="InterPro" id="IPR017907">
    <property type="entry name" value="Znf_RING_CS"/>
</dbReference>
<feature type="compositionally biased region" description="Low complexity" evidence="6">
    <location>
        <begin position="792"/>
        <end position="801"/>
    </location>
</feature>
<comment type="caution">
    <text evidence="8">The sequence shown here is derived from an EMBL/GenBank/DDBJ whole genome shotgun (WGS) entry which is preliminary data.</text>
</comment>
<keyword evidence="2 4" id="KW-0863">Zinc-finger</keyword>
<evidence type="ECO:0000259" key="7">
    <source>
        <dbReference type="PROSITE" id="PS50089"/>
    </source>
</evidence>
<feature type="region of interest" description="Disordered" evidence="6">
    <location>
        <begin position="692"/>
        <end position="815"/>
    </location>
</feature>
<dbReference type="AlphaFoldDB" id="A0A8H5GL92"/>
<keyword evidence="1" id="KW-0479">Metal-binding</keyword>
<reference evidence="8 9" key="1">
    <citation type="journal article" date="2020" name="ISME J.">
        <title>Uncovering the hidden diversity of litter-decomposition mechanisms in mushroom-forming fungi.</title>
        <authorList>
            <person name="Floudas D."/>
            <person name="Bentzer J."/>
            <person name="Ahren D."/>
            <person name="Johansson T."/>
            <person name="Persson P."/>
            <person name="Tunlid A."/>
        </authorList>
    </citation>
    <scope>NUCLEOTIDE SEQUENCE [LARGE SCALE GENOMIC DNA]</scope>
    <source>
        <strain evidence="8 9">CBS 291.85</strain>
    </source>
</reference>
<evidence type="ECO:0000313" key="9">
    <source>
        <dbReference type="Proteomes" id="UP000559256"/>
    </source>
</evidence>
<feature type="compositionally biased region" description="Low complexity" evidence="6">
    <location>
        <begin position="405"/>
        <end position="415"/>
    </location>
</feature>